<evidence type="ECO:0000256" key="14">
    <source>
        <dbReference type="HAMAP-Rule" id="MF_01006"/>
    </source>
</evidence>
<name>A0A5C0AYI3_9BURK</name>
<reference evidence="15 16" key="1">
    <citation type="submission" date="2019-08" db="EMBL/GenBank/DDBJ databases">
        <title>Amphibian skin-associated Pigmentiphaga: genome sequence and occurrence across geography and hosts.</title>
        <authorList>
            <person name="Bletz M.C."/>
            <person name="Bunk B."/>
            <person name="Sproeer C."/>
            <person name="Biwer P."/>
            <person name="Reiter S."/>
            <person name="Rabemananjara F.C.E."/>
            <person name="Schulz S."/>
            <person name="Overmann J."/>
            <person name="Vences M."/>
        </authorList>
    </citation>
    <scope>NUCLEOTIDE SEQUENCE [LARGE SCALE GENOMIC DNA]</scope>
    <source>
        <strain evidence="15 16">Mada1488</strain>
    </source>
</reference>
<organism evidence="15 16">
    <name type="scientific">Pigmentiphaga aceris</name>
    <dbReference type="NCBI Taxonomy" id="1940612"/>
    <lineage>
        <taxon>Bacteria</taxon>
        <taxon>Pseudomonadati</taxon>
        <taxon>Pseudomonadota</taxon>
        <taxon>Betaproteobacteria</taxon>
        <taxon>Burkholderiales</taxon>
        <taxon>Alcaligenaceae</taxon>
        <taxon>Pigmentiphaga</taxon>
    </lineage>
</organism>
<dbReference type="PANTHER" id="PTHR30622">
    <property type="entry name" value="UNDECAPRENYL-DIPHOSPHATASE"/>
    <property type="match status" value="1"/>
</dbReference>
<dbReference type="NCBIfam" id="NF001390">
    <property type="entry name" value="PRK00281.1-4"/>
    <property type="match status" value="1"/>
</dbReference>
<dbReference type="EMBL" id="CP043046">
    <property type="protein sequence ID" value="QEI05621.1"/>
    <property type="molecule type" value="Genomic_DNA"/>
</dbReference>
<feature type="transmembrane region" description="Helical" evidence="14">
    <location>
        <begin position="12"/>
        <end position="36"/>
    </location>
</feature>
<dbReference type="GO" id="GO:0050380">
    <property type="term" value="F:undecaprenyl-diphosphatase activity"/>
    <property type="evidence" value="ECO:0007669"/>
    <property type="project" value="UniProtKB-UniRule"/>
</dbReference>
<sequence length="274" mass="29284">MSAESLFLVKAFFLGIIEGLTEFLPISSTGHLILIGDWINFDSGSGKVFEVVIQLGAILAVVWIYRGKIGKLISGVLARDPAALRFAGQVSLAFFPAAVIGALLIGQIKAMLFRPEVVAATLVIGGLIILWVERRPKPAGVTDDGPHVERMSWGQAFAVGVAQCVAMIPGTSRSGATIVGGMLAGLNRQTATEFSFFLAMPTMLGAAVYDGWRHRDMLGSHDMLAIAVGFIAAFASAMLVVRALVRFVASHSLNVFAWYRIALGLIIVIWLAAR</sequence>
<evidence type="ECO:0000256" key="7">
    <source>
        <dbReference type="ARBA" id="ARBA00022801"/>
    </source>
</evidence>
<proteinExistence type="inferred from homology"/>
<feature type="transmembrane region" description="Helical" evidence="14">
    <location>
        <begin position="86"/>
        <end position="105"/>
    </location>
</feature>
<keyword evidence="16" id="KW-1185">Reference proteome</keyword>
<dbReference type="NCBIfam" id="NF001389">
    <property type="entry name" value="PRK00281.1-2"/>
    <property type="match status" value="1"/>
</dbReference>
<keyword evidence="14" id="KW-0573">Peptidoglycan synthesis</keyword>
<comment type="function">
    <text evidence="14">Catalyzes the dephosphorylation of undecaprenyl diphosphate (UPP). Confers resistance to bacitracin.</text>
</comment>
<feature type="transmembrane region" description="Helical" evidence="14">
    <location>
        <begin position="224"/>
        <end position="245"/>
    </location>
</feature>
<dbReference type="EC" id="3.6.1.27" evidence="3 14"/>
<dbReference type="KEGG" id="pacr:FXN63_07030"/>
<evidence type="ECO:0000256" key="1">
    <source>
        <dbReference type="ARBA" id="ARBA00004651"/>
    </source>
</evidence>
<comment type="similarity">
    <text evidence="2 14">Belongs to the UppP family.</text>
</comment>
<comment type="catalytic activity">
    <reaction evidence="13 14">
        <text>di-trans,octa-cis-undecaprenyl diphosphate + H2O = di-trans,octa-cis-undecaprenyl phosphate + phosphate + H(+)</text>
        <dbReference type="Rhea" id="RHEA:28094"/>
        <dbReference type="ChEBI" id="CHEBI:15377"/>
        <dbReference type="ChEBI" id="CHEBI:15378"/>
        <dbReference type="ChEBI" id="CHEBI:43474"/>
        <dbReference type="ChEBI" id="CHEBI:58405"/>
        <dbReference type="ChEBI" id="CHEBI:60392"/>
        <dbReference type="EC" id="3.6.1.27"/>
    </reaction>
</comment>
<dbReference type="GO" id="GO:0071555">
    <property type="term" value="P:cell wall organization"/>
    <property type="evidence" value="ECO:0007669"/>
    <property type="project" value="UniProtKB-KW"/>
</dbReference>
<keyword evidence="7 14" id="KW-0378">Hydrolase</keyword>
<keyword evidence="9 14" id="KW-0472">Membrane</keyword>
<protein>
    <recommendedName>
        <fullName evidence="4 14">Undecaprenyl-diphosphatase</fullName>
        <ecNumber evidence="3 14">3.6.1.27</ecNumber>
    </recommendedName>
    <alternativeName>
        <fullName evidence="12 14">Bacitracin resistance protein</fullName>
    </alternativeName>
    <alternativeName>
        <fullName evidence="11 14">Undecaprenyl pyrophosphate phosphatase</fullName>
    </alternativeName>
</protein>
<comment type="subcellular location">
    <subcellularLocation>
        <location evidence="1 14">Cell membrane</location>
        <topology evidence="1 14">Multi-pass membrane protein</topology>
    </subcellularLocation>
</comment>
<dbReference type="OrthoDB" id="9808289at2"/>
<evidence type="ECO:0000256" key="5">
    <source>
        <dbReference type="ARBA" id="ARBA00022475"/>
    </source>
</evidence>
<comment type="miscellaneous">
    <text evidence="14">Bacitracin is thought to be involved in the inhibition of peptidoglycan synthesis by sequestering undecaprenyl diphosphate, thereby reducing the pool of lipid carrier available.</text>
</comment>
<evidence type="ECO:0000256" key="10">
    <source>
        <dbReference type="ARBA" id="ARBA00023251"/>
    </source>
</evidence>
<evidence type="ECO:0000313" key="15">
    <source>
        <dbReference type="EMBL" id="QEI05621.1"/>
    </source>
</evidence>
<dbReference type="Proteomes" id="UP000325161">
    <property type="component" value="Chromosome"/>
</dbReference>
<feature type="transmembrane region" description="Helical" evidence="14">
    <location>
        <begin position="194"/>
        <end position="212"/>
    </location>
</feature>
<dbReference type="GO" id="GO:0008360">
    <property type="term" value="P:regulation of cell shape"/>
    <property type="evidence" value="ECO:0007669"/>
    <property type="project" value="UniProtKB-KW"/>
</dbReference>
<evidence type="ECO:0000256" key="4">
    <source>
        <dbReference type="ARBA" id="ARBA00021581"/>
    </source>
</evidence>
<dbReference type="Pfam" id="PF02673">
    <property type="entry name" value="BacA"/>
    <property type="match status" value="1"/>
</dbReference>
<keyword evidence="10 14" id="KW-0046">Antibiotic resistance</keyword>
<evidence type="ECO:0000256" key="3">
    <source>
        <dbReference type="ARBA" id="ARBA00012374"/>
    </source>
</evidence>
<evidence type="ECO:0000256" key="8">
    <source>
        <dbReference type="ARBA" id="ARBA00022989"/>
    </source>
</evidence>
<feature type="transmembrane region" description="Helical" evidence="14">
    <location>
        <begin position="48"/>
        <end position="66"/>
    </location>
</feature>
<dbReference type="PANTHER" id="PTHR30622:SF3">
    <property type="entry name" value="UNDECAPRENYL-DIPHOSPHATASE"/>
    <property type="match status" value="1"/>
</dbReference>
<feature type="transmembrane region" description="Helical" evidence="14">
    <location>
        <begin position="257"/>
        <end position="273"/>
    </location>
</feature>
<keyword evidence="5 14" id="KW-1003">Cell membrane</keyword>
<dbReference type="GO" id="GO:0046677">
    <property type="term" value="P:response to antibiotic"/>
    <property type="evidence" value="ECO:0007669"/>
    <property type="project" value="UniProtKB-UniRule"/>
</dbReference>
<evidence type="ECO:0000256" key="11">
    <source>
        <dbReference type="ARBA" id="ARBA00032707"/>
    </source>
</evidence>
<evidence type="ECO:0000256" key="12">
    <source>
        <dbReference type="ARBA" id="ARBA00032932"/>
    </source>
</evidence>
<evidence type="ECO:0000256" key="2">
    <source>
        <dbReference type="ARBA" id="ARBA00010621"/>
    </source>
</evidence>
<keyword evidence="6 14" id="KW-0812">Transmembrane</keyword>
<keyword evidence="14" id="KW-0133">Cell shape</keyword>
<dbReference type="GO" id="GO:0005886">
    <property type="term" value="C:plasma membrane"/>
    <property type="evidence" value="ECO:0007669"/>
    <property type="project" value="UniProtKB-SubCell"/>
</dbReference>
<evidence type="ECO:0000256" key="6">
    <source>
        <dbReference type="ARBA" id="ARBA00022692"/>
    </source>
</evidence>
<dbReference type="AlphaFoldDB" id="A0A5C0AYI3"/>
<dbReference type="NCBIfam" id="TIGR00753">
    <property type="entry name" value="undec_PP_bacA"/>
    <property type="match status" value="1"/>
</dbReference>
<gene>
    <name evidence="14" type="primary">uppP</name>
    <name evidence="15" type="ORF">FXN63_07030</name>
</gene>
<evidence type="ECO:0000256" key="9">
    <source>
        <dbReference type="ARBA" id="ARBA00023136"/>
    </source>
</evidence>
<keyword evidence="14" id="KW-0961">Cell wall biogenesis/degradation</keyword>
<dbReference type="GO" id="GO:0009252">
    <property type="term" value="P:peptidoglycan biosynthetic process"/>
    <property type="evidence" value="ECO:0007669"/>
    <property type="project" value="UniProtKB-KW"/>
</dbReference>
<dbReference type="InterPro" id="IPR003824">
    <property type="entry name" value="UppP"/>
</dbReference>
<evidence type="ECO:0000256" key="13">
    <source>
        <dbReference type="ARBA" id="ARBA00047594"/>
    </source>
</evidence>
<evidence type="ECO:0000313" key="16">
    <source>
        <dbReference type="Proteomes" id="UP000325161"/>
    </source>
</evidence>
<feature type="transmembrane region" description="Helical" evidence="14">
    <location>
        <begin position="112"/>
        <end position="132"/>
    </location>
</feature>
<keyword evidence="8 14" id="KW-1133">Transmembrane helix</keyword>
<dbReference type="RefSeq" id="WP_148814003.1">
    <property type="nucleotide sequence ID" value="NZ_CP043046.1"/>
</dbReference>
<dbReference type="HAMAP" id="MF_01006">
    <property type="entry name" value="Undec_diphosphatase"/>
    <property type="match status" value="1"/>
</dbReference>
<accession>A0A5C0AYI3</accession>